<dbReference type="EMBL" id="CP051627">
    <property type="protein sequence ID" value="UPT20327.1"/>
    <property type="molecule type" value="Genomic_DNA"/>
</dbReference>
<dbReference type="RefSeq" id="WP_248592583.1">
    <property type="nucleotide sequence ID" value="NZ_BAABEB010000012.1"/>
</dbReference>
<evidence type="ECO:0000313" key="2">
    <source>
        <dbReference type="Proteomes" id="UP000832041"/>
    </source>
</evidence>
<gene>
    <name evidence="1" type="ORF">FOF52_04575</name>
</gene>
<sequence length="70" mass="8021">MNDRRGARPRVLVADPRQTVESAKLLTEEMERLGAPSARAAARLFDARRALRDASLLRRLFSRRPCSRCR</sequence>
<name>A0ABY4L2P8_THEAE</name>
<organism evidence="1 2">
    <name type="scientific">Thermobifida alba</name>
    <name type="common">Thermomonospora alba</name>
    <dbReference type="NCBI Taxonomy" id="53522"/>
    <lineage>
        <taxon>Bacteria</taxon>
        <taxon>Bacillati</taxon>
        <taxon>Actinomycetota</taxon>
        <taxon>Actinomycetes</taxon>
        <taxon>Streptosporangiales</taxon>
        <taxon>Nocardiopsidaceae</taxon>
        <taxon>Thermobifida</taxon>
    </lineage>
</organism>
<reference evidence="1 2" key="1">
    <citation type="submission" date="2020-04" db="EMBL/GenBank/DDBJ databases">
        <title>Thermobifida alba genome sequencing and assembly.</title>
        <authorList>
            <person name="Luzics S."/>
            <person name="Horvath B."/>
            <person name="Nagy I."/>
            <person name="Toth A."/>
            <person name="Nagy I."/>
            <person name="Kukolya J."/>
        </authorList>
    </citation>
    <scope>NUCLEOTIDE SEQUENCE [LARGE SCALE GENOMIC DNA]</scope>
    <source>
        <strain evidence="1 2">DSM 43795</strain>
    </source>
</reference>
<evidence type="ECO:0000313" key="1">
    <source>
        <dbReference type="EMBL" id="UPT20327.1"/>
    </source>
</evidence>
<accession>A0ABY4L2P8</accession>
<proteinExistence type="predicted"/>
<keyword evidence="2" id="KW-1185">Reference proteome</keyword>
<dbReference type="Proteomes" id="UP000832041">
    <property type="component" value="Chromosome"/>
</dbReference>
<protein>
    <submittedName>
        <fullName evidence="1">Uncharacterized protein</fullName>
    </submittedName>
</protein>